<organism evidence="1 2">
    <name type="scientific">Scophthalmus maximus</name>
    <name type="common">Turbot</name>
    <name type="synonym">Psetta maxima</name>
    <dbReference type="NCBI Taxonomy" id="52904"/>
    <lineage>
        <taxon>Eukaryota</taxon>
        <taxon>Metazoa</taxon>
        <taxon>Chordata</taxon>
        <taxon>Craniata</taxon>
        <taxon>Vertebrata</taxon>
        <taxon>Euteleostomi</taxon>
        <taxon>Actinopterygii</taxon>
        <taxon>Neopterygii</taxon>
        <taxon>Teleostei</taxon>
        <taxon>Neoteleostei</taxon>
        <taxon>Acanthomorphata</taxon>
        <taxon>Carangaria</taxon>
        <taxon>Pleuronectiformes</taxon>
        <taxon>Pleuronectoidei</taxon>
        <taxon>Scophthalmidae</taxon>
        <taxon>Scophthalmus</taxon>
    </lineage>
</organism>
<comment type="caution">
    <text evidence="1">The sequence shown here is derived from an EMBL/GenBank/DDBJ whole genome shotgun (WGS) entry which is preliminary data.</text>
</comment>
<accession>A0A6A4SM01</accession>
<sequence length="183" mass="20664">MLKLRRDVSFPEKLQLEEPVEFLPPYESKINAEAFVTSQFTHGAKCWTVRLAQVQVETRWACQISIQTFKCVKEEDAPPAHEREQITEWIAFMGNRKDGALCVTIESLLSPRQNEELTRSVLPNSQSGTRLTRVSEKPSRAPTVVVSVGRLLRTAIRAQGRRAAGPRHVPFLYHSPVVKDVSA</sequence>
<dbReference type="EMBL" id="VEVO01000014">
    <property type="protein sequence ID" value="KAF0032104.1"/>
    <property type="molecule type" value="Genomic_DNA"/>
</dbReference>
<evidence type="ECO:0000313" key="2">
    <source>
        <dbReference type="Proteomes" id="UP000438429"/>
    </source>
</evidence>
<dbReference type="Proteomes" id="UP000438429">
    <property type="component" value="Unassembled WGS sequence"/>
</dbReference>
<proteinExistence type="predicted"/>
<name>A0A6A4SM01_SCOMX</name>
<evidence type="ECO:0000313" key="1">
    <source>
        <dbReference type="EMBL" id="KAF0032104.1"/>
    </source>
</evidence>
<reference evidence="1 2" key="1">
    <citation type="submission" date="2019-06" db="EMBL/GenBank/DDBJ databases">
        <title>Draft genomes of female and male turbot (Scophthalmus maximus).</title>
        <authorList>
            <person name="Xu H."/>
            <person name="Xu X.-W."/>
            <person name="Shao C."/>
            <person name="Chen S."/>
        </authorList>
    </citation>
    <scope>NUCLEOTIDE SEQUENCE [LARGE SCALE GENOMIC DNA]</scope>
    <source>
        <strain evidence="1">Ysfricsl-2016a</strain>
        <tissue evidence="1">Blood</tissue>
    </source>
</reference>
<dbReference type="AlphaFoldDB" id="A0A6A4SM01"/>
<gene>
    <name evidence="1" type="ORF">F2P81_016659</name>
</gene>
<protein>
    <submittedName>
        <fullName evidence="1">Uncharacterized protein</fullName>
    </submittedName>
</protein>